<dbReference type="PRINTS" id="PR00727">
    <property type="entry name" value="LEADERPTASE"/>
</dbReference>
<dbReference type="Proteomes" id="UP000230340">
    <property type="component" value="Unassembled WGS sequence"/>
</dbReference>
<evidence type="ECO:0000256" key="1">
    <source>
        <dbReference type="ARBA" id="ARBA00000677"/>
    </source>
</evidence>
<keyword evidence="7 11" id="KW-0378">Hydrolase</keyword>
<dbReference type="GO" id="GO:0004252">
    <property type="term" value="F:serine-type endopeptidase activity"/>
    <property type="evidence" value="ECO:0007669"/>
    <property type="project" value="InterPro"/>
</dbReference>
<evidence type="ECO:0000256" key="4">
    <source>
        <dbReference type="ARBA" id="ARBA00013208"/>
    </source>
</evidence>
<dbReference type="InterPro" id="IPR019758">
    <property type="entry name" value="Pept_S26A_signal_pept_1_CS"/>
</dbReference>
<dbReference type="AlphaFoldDB" id="A0A2H0XDL6"/>
<evidence type="ECO:0000256" key="6">
    <source>
        <dbReference type="ARBA" id="ARBA00022692"/>
    </source>
</evidence>
<evidence type="ECO:0000256" key="11">
    <source>
        <dbReference type="RuleBase" id="RU362042"/>
    </source>
</evidence>
<evidence type="ECO:0000256" key="7">
    <source>
        <dbReference type="ARBA" id="ARBA00022801"/>
    </source>
</evidence>
<feature type="transmembrane region" description="Helical" evidence="11">
    <location>
        <begin position="12"/>
        <end position="32"/>
    </location>
</feature>
<gene>
    <name evidence="13" type="primary">lepB</name>
    <name evidence="13" type="ORF">COT49_02690</name>
</gene>
<evidence type="ECO:0000313" key="13">
    <source>
        <dbReference type="EMBL" id="PIS22972.1"/>
    </source>
</evidence>
<dbReference type="SUPFAM" id="SSF51306">
    <property type="entry name" value="LexA/Signal peptidase"/>
    <property type="match status" value="1"/>
</dbReference>
<protein>
    <recommendedName>
        <fullName evidence="4 11">Signal peptidase I</fullName>
        <ecNumber evidence="4 11">3.4.21.89</ecNumber>
    </recommendedName>
</protein>
<evidence type="ECO:0000256" key="5">
    <source>
        <dbReference type="ARBA" id="ARBA00022475"/>
    </source>
</evidence>
<dbReference type="PANTHER" id="PTHR43390">
    <property type="entry name" value="SIGNAL PEPTIDASE I"/>
    <property type="match status" value="1"/>
</dbReference>
<feature type="active site" evidence="10">
    <location>
        <position position="42"/>
    </location>
</feature>
<dbReference type="FunFam" id="2.10.109.10:FF:000008">
    <property type="entry name" value="Signal peptidase I"/>
    <property type="match status" value="1"/>
</dbReference>
<dbReference type="CDD" id="cd06530">
    <property type="entry name" value="S26_SPase_I"/>
    <property type="match status" value="1"/>
</dbReference>
<feature type="active site" evidence="10">
    <location>
        <position position="85"/>
    </location>
</feature>
<organism evidence="13 14">
    <name type="scientific">candidate division WWE3 bacterium CG08_land_8_20_14_0_20_40_13</name>
    <dbReference type="NCBI Taxonomy" id="1975084"/>
    <lineage>
        <taxon>Bacteria</taxon>
        <taxon>Katanobacteria</taxon>
    </lineage>
</organism>
<keyword evidence="6 11" id="KW-0812">Transmembrane</keyword>
<evidence type="ECO:0000259" key="12">
    <source>
        <dbReference type="Pfam" id="PF10502"/>
    </source>
</evidence>
<evidence type="ECO:0000256" key="3">
    <source>
        <dbReference type="ARBA" id="ARBA00009370"/>
    </source>
</evidence>
<dbReference type="InterPro" id="IPR036286">
    <property type="entry name" value="LexA/Signal_pep-like_sf"/>
</dbReference>
<keyword evidence="8 11" id="KW-1133">Transmembrane helix</keyword>
<dbReference type="EMBL" id="PEYT01000023">
    <property type="protein sequence ID" value="PIS22972.1"/>
    <property type="molecule type" value="Genomic_DNA"/>
</dbReference>
<evidence type="ECO:0000313" key="14">
    <source>
        <dbReference type="Proteomes" id="UP000230340"/>
    </source>
</evidence>
<dbReference type="PROSITE" id="PS00761">
    <property type="entry name" value="SPASE_I_3"/>
    <property type="match status" value="1"/>
</dbReference>
<evidence type="ECO:0000256" key="8">
    <source>
        <dbReference type="ARBA" id="ARBA00022989"/>
    </source>
</evidence>
<dbReference type="InterPro" id="IPR019533">
    <property type="entry name" value="Peptidase_S26"/>
</dbReference>
<dbReference type="InterPro" id="IPR000223">
    <property type="entry name" value="Pept_S26A_signal_pept_1"/>
</dbReference>
<dbReference type="PANTHER" id="PTHR43390:SF1">
    <property type="entry name" value="CHLOROPLAST PROCESSING PEPTIDASE"/>
    <property type="match status" value="1"/>
</dbReference>
<dbReference type="InterPro" id="IPR019757">
    <property type="entry name" value="Pept_S26A_signal_pept_1_Lys-AS"/>
</dbReference>
<dbReference type="EC" id="3.4.21.89" evidence="4 11"/>
<comment type="subcellular location">
    <subcellularLocation>
        <location evidence="2">Cell membrane</location>
        <topology evidence="2">Single-pass type II membrane protein</topology>
    </subcellularLocation>
    <subcellularLocation>
        <location evidence="11">Membrane</location>
        <topology evidence="11">Single-pass type II membrane protein</topology>
    </subcellularLocation>
</comment>
<comment type="catalytic activity">
    <reaction evidence="1 11">
        <text>Cleavage of hydrophobic, N-terminal signal or leader sequences from secreted and periplasmic proteins.</text>
        <dbReference type="EC" id="3.4.21.89"/>
    </reaction>
</comment>
<accession>A0A2H0XDL6</accession>
<dbReference type="Gene3D" id="2.10.109.10">
    <property type="entry name" value="Umud Fragment, subunit A"/>
    <property type="match status" value="1"/>
</dbReference>
<name>A0A2H0XDL6_UNCKA</name>
<keyword evidence="5" id="KW-1003">Cell membrane</keyword>
<dbReference type="GO" id="GO:0006465">
    <property type="term" value="P:signal peptide processing"/>
    <property type="evidence" value="ECO:0007669"/>
    <property type="project" value="InterPro"/>
</dbReference>
<dbReference type="NCBIfam" id="TIGR02227">
    <property type="entry name" value="sigpep_I_bact"/>
    <property type="match status" value="1"/>
</dbReference>
<keyword evidence="11" id="KW-0645">Protease</keyword>
<keyword evidence="9 11" id="KW-0472">Membrane</keyword>
<dbReference type="GO" id="GO:0005886">
    <property type="term" value="C:plasma membrane"/>
    <property type="evidence" value="ECO:0007669"/>
    <property type="project" value="UniProtKB-SubCell"/>
</dbReference>
<dbReference type="PROSITE" id="PS00760">
    <property type="entry name" value="SPASE_I_2"/>
    <property type="match status" value="1"/>
</dbReference>
<reference evidence="14" key="1">
    <citation type="submission" date="2017-09" db="EMBL/GenBank/DDBJ databases">
        <title>Depth-based differentiation of microbial function through sediment-hosted aquifers and enrichment of novel symbionts in the deep terrestrial subsurface.</title>
        <authorList>
            <person name="Probst A.J."/>
            <person name="Ladd B."/>
            <person name="Jarett J.K."/>
            <person name="Geller-Mcgrath D.E."/>
            <person name="Sieber C.M.K."/>
            <person name="Emerson J.B."/>
            <person name="Anantharaman K."/>
            <person name="Thomas B.C."/>
            <person name="Malmstrom R."/>
            <person name="Stieglmeier M."/>
            <person name="Klingl A."/>
            <person name="Woyke T."/>
            <person name="Ryan C.M."/>
            <person name="Banfield J.F."/>
        </authorList>
    </citation>
    <scope>NUCLEOTIDE SEQUENCE [LARGE SCALE GENOMIC DNA]</scope>
</reference>
<comment type="similarity">
    <text evidence="3 11">Belongs to the peptidase S26 family.</text>
</comment>
<dbReference type="Pfam" id="PF10502">
    <property type="entry name" value="Peptidase_S26"/>
    <property type="match status" value="1"/>
</dbReference>
<feature type="domain" description="Peptidase S26" evidence="12">
    <location>
        <begin position="13"/>
        <end position="172"/>
    </location>
</feature>
<sequence>MAILSSIGSFFLDILETVVVSSLIFVVVYVFIAQPFQVKGDSMKPNLHDGEYLLVSKLSYRFGHPARGDIIVFEYPNAPQYDYVKRIIGLPGETIEIKGDTVYINKKVLDEKYLAEEIITTGKSFLKEWVQFKIPEGEYFVMGDNRERSSDSRQWGTLPAKNIIGKSWIRYWPLSAVEVIHQ</sequence>
<comment type="caution">
    <text evidence="13">The sequence shown here is derived from an EMBL/GenBank/DDBJ whole genome shotgun (WGS) entry which is preliminary data.</text>
</comment>
<evidence type="ECO:0000256" key="9">
    <source>
        <dbReference type="ARBA" id="ARBA00023136"/>
    </source>
</evidence>
<proteinExistence type="inferred from homology"/>
<evidence type="ECO:0000256" key="10">
    <source>
        <dbReference type="PIRSR" id="PIRSR600223-1"/>
    </source>
</evidence>
<dbReference type="GO" id="GO:0009003">
    <property type="term" value="F:signal peptidase activity"/>
    <property type="evidence" value="ECO:0007669"/>
    <property type="project" value="UniProtKB-EC"/>
</dbReference>
<evidence type="ECO:0000256" key="2">
    <source>
        <dbReference type="ARBA" id="ARBA00004401"/>
    </source>
</evidence>